<evidence type="ECO:0000313" key="2">
    <source>
        <dbReference type="EMBL" id="WWC86174.1"/>
    </source>
</evidence>
<evidence type="ECO:0000256" key="1">
    <source>
        <dbReference type="SAM" id="MobiDB-lite"/>
    </source>
</evidence>
<feature type="compositionally biased region" description="Basic and acidic residues" evidence="1">
    <location>
        <begin position="420"/>
        <end position="430"/>
    </location>
</feature>
<dbReference type="InterPro" id="IPR027706">
    <property type="entry name" value="PGP_Pase"/>
</dbReference>
<dbReference type="RefSeq" id="XP_066072937.1">
    <property type="nucleotide sequence ID" value="XM_066216840.1"/>
</dbReference>
<dbReference type="EMBL" id="CP144098">
    <property type="protein sequence ID" value="WWC86174.1"/>
    <property type="molecule type" value="Genomic_DNA"/>
</dbReference>
<accession>A0AAX4JLA6</accession>
<dbReference type="GO" id="GO:0008962">
    <property type="term" value="F:phosphatidylglycerophosphatase activity"/>
    <property type="evidence" value="ECO:0007669"/>
    <property type="project" value="InterPro"/>
</dbReference>
<evidence type="ECO:0008006" key="4">
    <source>
        <dbReference type="Google" id="ProtNLM"/>
    </source>
</evidence>
<dbReference type="Pfam" id="PF09419">
    <property type="entry name" value="PGP_phosphatase"/>
    <property type="match status" value="1"/>
</dbReference>
<name>A0AAX4JLA6_9TREE</name>
<dbReference type="GeneID" id="91091719"/>
<keyword evidence="3" id="KW-1185">Reference proteome</keyword>
<dbReference type="AlphaFoldDB" id="A0AAX4JLA6"/>
<sequence>MAPLRLPNILIYLTGVVRPRLLRPHLRVPSIASVDFQSLKQEGYNAVVIDKDNCLTIPHKDDVYPPYQVAWNDLLSTFNPGRVLVVSNSAGTRKDPGGIAAESVSLSLRAPVLIHSQNKPGCSKNILEYFKGNLGKPMTNRKKIIENSFKIWEDEKEDEKMLWKRWESEIKEKPLLGFSHLNYEERKDRKGDTTKLDFSSMESNLTNTNDNNQNQDQSNKESTKNKHSAHQKQLENLKILVIGDRLFTDTLLAHRLSLHLPKSKSPQSQILPSVLSIYTTSLPQPKDVRILRWIEERLSRSKTKSNDFSRFILKKKEELVVPVITSQPRRGGIVGAFRWFTPTRWREFDESVPALTYNPRSWKPLPLLVGSSKSIAYIISITSRYTIKGASISWIKLKDSIKDHREKAKIANQERLAIKEEEESNSKVETQKIGIRQEGLT</sequence>
<organism evidence="2 3">
    <name type="scientific">Kwoniella dendrophila CBS 6074</name>
    <dbReference type="NCBI Taxonomy" id="1295534"/>
    <lineage>
        <taxon>Eukaryota</taxon>
        <taxon>Fungi</taxon>
        <taxon>Dikarya</taxon>
        <taxon>Basidiomycota</taxon>
        <taxon>Agaricomycotina</taxon>
        <taxon>Tremellomycetes</taxon>
        <taxon>Tremellales</taxon>
        <taxon>Cryptococcaceae</taxon>
        <taxon>Kwoniella</taxon>
    </lineage>
</organism>
<protein>
    <recommendedName>
        <fullName evidence="4">HAD phosphatase, family IIIA</fullName>
    </recommendedName>
</protein>
<feature type="compositionally biased region" description="Low complexity" evidence="1">
    <location>
        <begin position="203"/>
        <end position="217"/>
    </location>
</feature>
<evidence type="ECO:0000313" key="3">
    <source>
        <dbReference type="Proteomes" id="UP001355207"/>
    </source>
</evidence>
<proteinExistence type="predicted"/>
<dbReference type="Proteomes" id="UP001355207">
    <property type="component" value="Chromosome 1"/>
</dbReference>
<feature type="region of interest" description="Disordered" evidence="1">
    <location>
        <begin position="189"/>
        <end position="230"/>
    </location>
</feature>
<gene>
    <name evidence="2" type="ORF">L201_001047</name>
</gene>
<reference evidence="2 3" key="1">
    <citation type="submission" date="2024-01" db="EMBL/GenBank/DDBJ databases">
        <title>Comparative genomics of Cryptococcus and Kwoniella reveals pathogenesis evolution and contrasting modes of karyotype evolution via chromosome fusion or intercentromeric recombination.</title>
        <authorList>
            <person name="Coelho M.A."/>
            <person name="David-Palma M."/>
            <person name="Shea T."/>
            <person name="Bowers K."/>
            <person name="McGinley-Smith S."/>
            <person name="Mohammad A.W."/>
            <person name="Gnirke A."/>
            <person name="Yurkov A.M."/>
            <person name="Nowrousian M."/>
            <person name="Sun S."/>
            <person name="Cuomo C.A."/>
            <person name="Heitman J."/>
        </authorList>
    </citation>
    <scope>NUCLEOTIDE SEQUENCE [LARGE SCALE GENOMIC DNA]</scope>
    <source>
        <strain evidence="2 3">CBS 6074</strain>
    </source>
</reference>
<feature type="region of interest" description="Disordered" evidence="1">
    <location>
        <begin position="420"/>
        <end position="441"/>
    </location>
</feature>